<feature type="signal peptide" evidence="11">
    <location>
        <begin position="1"/>
        <end position="18"/>
    </location>
</feature>
<comment type="pathway">
    <text evidence="2">Amino-acid biosynthesis; L-serine biosynthesis; L-serine from 3-phospho-D-glycerate: step 3/3.</text>
</comment>
<evidence type="ECO:0000256" key="9">
    <source>
        <dbReference type="ARBA" id="ARBA00048138"/>
    </source>
</evidence>
<keyword evidence="5" id="KW-0479">Metal-binding</keyword>
<comment type="cofactor">
    <cofactor evidence="1">
        <name>Mg(2+)</name>
        <dbReference type="ChEBI" id="CHEBI:18420"/>
    </cofactor>
</comment>
<dbReference type="Gene3D" id="3.40.50.1000">
    <property type="entry name" value="HAD superfamily/HAD-like"/>
    <property type="match status" value="1"/>
</dbReference>
<evidence type="ECO:0000256" key="8">
    <source>
        <dbReference type="ARBA" id="ARBA00023299"/>
    </source>
</evidence>
<comment type="catalytic activity">
    <reaction evidence="9">
        <text>O-phospho-L-serine + H2O = L-serine + phosphate</text>
        <dbReference type="Rhea" id="RHEA:21208"/>
        <dbReference type="ChEBI" id="CHEBI:15377"/>
        <dbReference type="ChEBI" id="CHEBI:33384"/>
        <dbReference type="ChEBI" id="CHEBI:43474"/>
        <dbReference type="ChEBI" id="CHEBI:57524"/>
        <dbReference type="EC" id="3.1.3.3"/>
    </reaction>
</comment>
<dbReference type="InterPro" id="IPR036412">
    <property type="entry name" value="HAD-like_sf"/>
</dbReference>
<dbReference type="Proteomes" id="UP000251313">
    <property type="component" value="Unassembled WGS sequence"/>
</dbReference>
<dbReference type="EMBL" id="UAVL01000001">
    <property type="protein sequence ID" value="SQA61102.1"/>
    <property type="molecule type" value="Genomic_DNA"/>
</dbReference>
<keyword evidence="7" id="KW-0460">Magnesium</keyword>
<dbReference type="GO" id="GO:0006564">
    <property type="term" value="P:L-serine biosynthetic process"/>
    <property type="evidence" value="ECO:0007669"/>
    <property type="project" value="UniProtKB-KW"/>
</dbReference>
<dbReference type="PANTHER" id="PTHR43344">
    <property type="entry name" value="PHOSPHOSERINE PHOSPHATASE"/>
    <property type="match status" value="1"/>
</dbReference>
<evidence type="ECO:0000256" key="5">
    <source>
        <dbReference type="ARBA" id="ARBA00022723"/>
    </source>
</evidence>
<proteinExistence type="predicted"/>
<evidence type="ECO:0000256" key="3">
    <source>
        <dbReference type="ARBA" id="ARBA00012640"/>
    </source>
</evidence>
<evidence type="ECO:0000256" key="11">
    <source>
        <dbReference type="SAM" id="SignalP"/>
    </source>
</evidence>
<evidence type="ECO:0000256" key="4">
    <source>
        <dbReference type="ARBA" id="ARBA00022605"/>
    </source>
</evidence>
<evidence type="ECO:0000256" key="7">
    <source>
        <dbReference type="ARBA" id="ARBA00022842"/>
    </source>
</evidence>
<evidence type="ECO:0000256" key="6">
    <source>
        <dbReference type="ARBA" id="ARBA00022801"/>
    </source>
</evidence>
<keyword evidence="4" id="KW-0028">Amino-acid biosynthesis</keyword>
<gene>
    <name evidence="12" type="ORF">NCTC11967_01070</name>
</gene>
<dbReference type="InterPro" id="IPR023214">
    <property type="entry name" value="HAD_sf"/>
</dbReference>
<keyword evidence="8" id="KW-0718">Serine biosynthesis</keyword>
<dbReference type="PROSITE" id="PS51257">
    <property type="entry name" value="PROKAR_LIPOPROTEIN"/>
    <property type="match status" value="1"/>
</dbReference>
<organism evidence="12 13">
    <name type="scientific">Yokenella regensburgei</name>
    <dbReference type="NCBI Taxonomy" id="158877"/>
    <lineage>
        <taxon>Bacteria</taxon>
        <taxon>Pseudomonadati</taxon>
        <taxon>Pseudomonadota</taxon>
        <taxon>Gammaproteobacteria</taxon>
        <taxon>Enterobacterales</taxon>
        <taxon>Enterobacteriaceae</taxon>
        <taxon>Yokenella</taxon>
    </lineage>
</organism>
<accession>A0AB38FSB4</accession>
<dbReference type="GO" id="GO:0036424">
    <property type="term" value="F:L-phosphoserine phosphatase activity"/>
    <property type="evidence" value="ECO:0007669"/>
    <property type="project" value="TreeGrafter"/>
</dbReference>
<dbReference type="AlphaFoldDB" id="A0AB38FSB4"/>
<reference evidence="12 13" key="1">
    <citation type="submission" date="2018-06" db="EMBL/GenBank/DDBJ databases">
        <authorList>
            <consortium name="Pathogen Informatics"/>
            <person name="Doyle S."/>
        </authorList>
    </citation>
    <scope>NUCLEOTIDE SEQUENCE [LARGE SCALE GENOMIC DNA]</scope>
    <source>
        <strain evidence="12 13">NCTC11967</strain>
    </source>
</reference>
<evidence type="ECO:0000313" key="12">
    <source>
        <dbReference type="EMBL" id="SQA61102.1"/>
    </source>
</evidence>
<dbReference type="Pfam" id="PF12710">
    <property type="entry name" value="HAD"/>
    <property type="match status" value="1"/>
</dbReference>
<evidence type="ECO:0000256" key="1">
    <source>
        <dbReference type="ARBA" id="ARBA00001946"/>
    </source>
</evidence>
<dbReference type="CDD" id="cd01427">
    <property type="entry name" value="HAD_like"/>
    <property type="match status" value="1"/>
</dbReference>
<keyword evidence="6 12" id="KW-0378">Hydrolase</keyword>
<evidence type="ECO:0000256" key="10">
    <source>
        <dbReference type="ARBA" id="ARBA00048523"/>
    </source>
</evidence>
<dbReference type="EC" id="3.1.3.3" evidence="3"/>
<sequence>MRKTILLSTLLLSFSCAASSDMLSAWNDTPAKQAIEKWVQDATREGSPDFIPLNKRYVVFDNDGTLWPEAPLTYQLQFAVDEIKRQAPDKPEWKNDPLVNAVLNNDLKAVAASGEKGLLKLVALTHSGMTTEAFSQRVATWMDTHKDKRTGCRYDRMGYQPMRQLLDYLRTNGFKTWIVSGGGIDFMRVVSEKMYGIPPEQVIGSFSLSEFSLTDNGTQLRKTMKGAFNDDAVEKPVAIHLFMGQRPVAAFGNSDGDLAMLQYTAANPDYKTFELLVHHTDSEREYAYDSHPPASGKLVNGLTQAAQKGWTVVDMKQDWKTIFDPALCKAQNIGATK</sequence>
<feature type="chain" id="PRO_5044274856" description="phosphoserine phosphatase" evidence="11">
    <location>
        <begin position="19"/>
        <end position="337"/>
    </location>
</feature>
<protein>
    <recommendedName>
        <fullName evidence="3">phosphoserine phosphatase</fullName>
        <ecNumber evidence="3">3.1.3.3</ecNumber>
    </recommendedName>
</protein>
<dbReference type="GO" id="GO:0000287">
    <property type="term" value="F:magnesium ion binding"/>
    <property type="evidence" value="ECO:0007669"/>
    <property type="project" value="TreeGrafter"/>
</dbReference>
<comment type="catalytic activity">
    <reaction evidence="10">
        <text>O-phospho-D-serine + H2O = D-serine + phosphate</text>
        <dbReference type="Rhea" id="RHEA:24873"/>
        <dbReference type="ChEBI" id="CHEBI:15377"/>
        <dbReference type="ChEBI" id="CHEBI:35247"/>
        <dbReference type="ChEBI" id="CHEBI:43474"/>
        <dbReference type="ChEBI" id="CHEBI:58680"/>
        <dbReference type="EC" id="3.1.3.3"/>
    </reaction>
</comment>
<evidence type="ECO:0000256" key="2">
    <source>
        <dbReference type="ARBA" id="ARBA00005135"/>
    </source>
</evidence>
<dbReference type="InterPro" id="IPR050582">
    <property type="entry name" value="HAD-like_SerB"/>
</dbReference>
<evidence type="ECO:0000313" key="13">
    <source>
        <dbReference type="Proteomes" id="UP000251313"/>
    </source>
</evidence>
<name>A0AB38FSB4_9ENTR</name>
<dbReference type="GO" id="GO:0005737">
    <property type="term" value="C:cytoplasm"/>
    <property type="evidence" value="ECO:0007669"/>
    <property type="project" value="TreeGrafter"/>
</dbReference>
<keyword evidence="11" id="KW-0732">Signal</keyword>
<dbReference type="RefSeq" id="WP_038257471.1">
    <property type="nucleotide sequence ID" value="NZ_UAVL01000001.1"/>
</dbReference>
<dbReference type="PANTHER" id="PTHR43344:SF2">
    <property type="entry name" value="PHOSPHOSERINE PHOSPHATASE"/>
    <property type="match status" value="1"/>
</dbReference>
<comment type="caution">
    <text evidence="12">The sequence shown here is derived from an EMBL/GenBank/DDBJ whole genome shotgun (WGS) entry which is preliminary data.</text>
</comment>
<dbReference type="SUPFAM" id="SSF56784">
    <property type="entry name" value="HAD-like"/>
    <property type="match status" value="1"/>
</dbReference>